<sequence length="320" mass="35365">MLYQHVSIVIGSLLCLGTTVAVPGDPVVYFPPFELRAVPPEKSPFIPGLHSDFMEPIPKRLHQKMLHNVAEAVSSSTQSNVEVQAPSVGAPLQEQVRNTNSTISIHDLLFALGIDDHEKHSNDQSHGRSATVRDYEYGGYPGYAQPPMDYTYAAPIGHEYWPPTRYIESPVAYVPPTYGHYPALTAPSKPLSIFKPLIAKVPDLPTHLKPVASKIANKIGGLIGLILSLLTGTTFENLGELKVLKDLIVNGIIKPLMEAKSSIKSLIGKLTIPVLSLLLVNLEMLVLIWWLWEDCAPQPVHEPPVYPYPKPVPYNYNIYK</sequence>
<reference evidence="2 3" key="1">
    <citation type="journal article" date="2019" name="Commun. Biol.">
        <title>The bagworm genome reveals a unique fibroin gene that provides high tensile strength.</title>
        <authorList>
            <person name="Kono N."/>
            <person name="Nakamura H."/>
            <person name="Ohtoshi R."/>
            <person name="Tomita M."/>
            <person name="Numata K."/>
            <person name="Arakawa K."/>
        </authorList>
    </citation>
    <scope>NUCLEOTIDE SEQUENCE [LARGE SCALE GENOMIC DNA]</scope>
</reference>
<evidence type="ECO:0000313" key="3">
    <source>
        <dbReference type="Proteomes" id="UP000299102"/>
    </source>
</evidence>
<gene>
    <name evidence="2" type="ORF">EVAR_13634_1</name>
</gene>
<feature type="signal peptide" evidence="1">
    <location>
        <begin position="1"/>
        <end position="21"/>
    </location>
</feature>
<evidence type="ECO:0000256" key="1">
    <source>
        <dbReference type="SAM" id="SignalP"/>
    </source>
</evidence>
<dbReference type="AlphaFoldDB" id="A0A4C1UTC3"/>
<dbReference type="OrthoDB" id="7377188at2759"/>
<keyword evidence="1" id="KW-0732">Signal</keyword>
<dbReference type="Proteomes" id="UP000299102">
    <property type="component" value="Unassembled WGS sequence"/>
</dbReference>
<proteinExistence type="predicted"/>
<dbReference type="EMBL" id="BGZK01000223">
    <property type="protein sequence ID" value="GBP29711.1"/>
    <property type="molecule type" value="Genomic_DNA"/>
</dbReference>
<feature type="chain" id="PRO_5020032834" evidence="1">
    <location>
        <begin position="22"/>
        <end position="320"/>
    </location>
</feature>
<organism evidence="2 3">
    <name type="scientific">Eumeta variegata</name>
    <name type="common">Bagworm moth</name>
    <name type="synonym">Eumeta japonica</name>
    <dbReference type="NCBI Taxonomy" id="151549"/>
    <lineage>
        <taxon>Eukaryota</taxon>
        <taxon>Metazoa</taxon>
        <taxon>Ecdysozoa</taxon>
        <taxon>Arthropoda</taxon>
        <taxon>Hexapoda</taxon>
        <taxon>Insecta</taxon>
        <taxon>Pterygota</taxon>
        <taxon>Neoptera</taxon>
        <taxon>Endopterygota</taxon>
        <taxon>Lepidoptera</taxon>
        <taxon>Glossata</taxon>
        <taxon>Ditrysia</taxon>
        <taxon>Tineoidea</taxon>
        <taxon>Psychidae</taxon>
        <taxon>Oiketicinae</taxon>
        <taxon>Eumeta</taxon>
    </lineage>
</organism>
<protein>
    <submittedName>
        <fullName evidence="2">Uncharacterized protein</fullName>
    </submittedName>
</protein>
<name>A0A4C1UTC3_EUMVA</name>
<evidence type="ECO:0000313" key="2">
    <source>
        <dbReference type="EMBL" id="GBP29711.1"/>
    </source>
</evidence>
<comment type="caution">
    <text evidence="2">The sequence shown here is derived from an EMBL/GenBank/DDBJ whole genome shotgun (WGS) entry which is preliminary data.</text>
</comment>
<accession>A0A4C1UTC3</accession>
<keyword evidence="3" id="KW-1185">Reference proteome</keyword>